<dbReference type="AlphaFoldDB" id="A0A7J3SNM5"/>
<gene>
    <name evidence="1" type="ORF">ENW83_06545</name>
</gene>
<organism evidence="1">
    <name type="scientific">Fervidicoccus fontis</name>
    <dbReference type="NCBI Taxonomy" id="683846"/>
    <lineage>
        <taxon>Archaea</taxon>
        <taxon>Thermoproteota</taxon>
        <taxon>Thermoprotei</taxon>
        <taxon>Fervidicoccales</taxon>
        <taxon>Fervidicoccaceae</taxon>
        <taxon>Fervidicoccus</taxon>
    </lineage>
</organism>
<accession>A0A7J3SNM5</accession>
<dbReference type="EMBL" id="DTLS01000185">
    <property type="protein sequence ID" value="HGZ60835.1"/>
    <property type="molecule type" value="Genomic_DNA"/>
</dbReference>
<sequence length="125" mass="13308">MMTRGLSNIVAGLAMALVIALVSSAVIPQLIERGINVERGVFCSYSSVSVFAFVTGSGYQVIAYNYGPKDVEKAYIIYNGSSGLEVYDIGKIPSGSYSLISIYGMPLSYRDSCGSSIELKVVNGK</sequence>
<reference evidence="1" key="1">
    <citation type="journal article" date="2020" name="mSystems">
        <title>Genome- and Community-Level Interaction Insights into Carbon Utilization and Element Cycling Functions of Hydrothermarchaeota in Hydrothermal Sediment.</title>
        <authorList>
            <person name="Zhou Z."/>
            <person name="Liu Y."/>
            <person name="Xu W."/>
            <person name="Pan J."/>
            <person name="Luo Z.H."/>
            <person name="Li M."/>
        </authorList>
    </citation>
    <scope>NUCLEOTIDE SEQUENCE [LARGE SCALE GENOMIC DNA]</scope>
    <source>
        <strain evidence="1">SpSt-885</strain>
    </source>
</reference>
<comment type="caution">
    <text evidence="1">The sequence shown here is derived from an EMBL/GenBank/DDBJ whole genome shotgun (WGS) entry which is preliminary data.</text>
</comment>
<proteinExistence type="predicted"/>
<protein>
    <submittedName>
        <fullName evidence="1">Uncharacterized protein</fullName>
    </submittedName>
</protein>
<evidence type="ECO:0000313" key="1">
    <source>
        <dbReference type="EMBL" id="HGZ60835.1"/>
    </source>
</evidence>
<name>A0A7J3SNM5_9CREN</name>